<dbReference type="RefSeq" id="WP_386738431.1">
    <property type="nucleotide sequence ID" value="NZ_JBHSMG010000001.1"/>
</dbReference>
<evidence type="ECO:0000259" key="6">
    <source>
        <dbReference type="Pfam" id="PF01794"/>
    </source>
</evidence>
<dbReference type="InterPro" id="IPR013130">
    <property type="entry name" value="Fe3_Rdtase_TM_dom"/>
</dbReference>
<feature type="transmembrane region" description="Helical" evidence="5">
    <location>
        <begin position="6"/>
        <end position="29"/>
    </location>
</feature>
<keyword evidence="8" id="KW-1185">Reference proteome</keyword>
<keyword evidence="2 5" id="KW-0812">Transmembrane</keyword>
<keyword evidence="4 5" id="KW-0472">Membrane</keyword>
<feature type="transmembrane region" description="Helical" evidence="5">
    <location>
        <begin position="50"/>
        <end position="68"/>
    </location>
</feature>
<name>A0ABW0NMI6_9MICO</name>
<dbReference type="EMBL" id="JBHSMG010000001">
    <property type="protein sequence ID" value="MFC5500818.1"/>
    <property type="molecule type" value="Genomic_DNA"/>
</dbReference>
<gene>
    <name evidence="7" type="ORF">ACFPJ4_01040</name>
</gene>
<feature type="transmembrane region" description="Helical" evidence="5">
    <location>
        <begin position="148"/>
        <end position="169"/>
    </location>
</feature>
<comment type="caution">
    <text evidence="7">The sequence shown here is derived from an EMBL/GenBank/DDBJ whole genome shotgun (WGS) entry which is preliminary data.</text>
</comment>
<organism evidence="7 8">
    <name type="scientific">Lysinimonas soli</name>
    <dbReference type="NCBI Taxonomy" id="1074233"/>
    <lineage>
        <taxon>Bacteria</taxon>
        <taxon>Bacillati</taxon>
        <taxon>Actinomycetota</taxon>
        <taxon>Actinomycetes</taxon>
        <taxon>Micrococcales</taxon>
        <taxon>Microbacteriaceae</taxon>
        <taxon>Lysinimonas</taxon>
    </lineage>
</organism>
<evidence type="ECO:0000256" key="4">
    <source>
        <dbReference type="ARBA" id="ARBA00023136"/>
    </source>
</evidence>
<feature type="domain" description="Ferric oxidoreductase" evidence="6">
    <location>
        <begin position="12"/>
        <end position="134"/>
    </location>
</feature>
<protein>
    <submittedName>
        <fullName evidence="7">Ferric reductase-like transmembrane domain-containing protein</fullName>
    </submittedName>
</protein>
<dbReference type="Pfam" id="PF01794">
    <property type="entry name" value="Ferric_reduct"/>
    <property type="match status" value="1"/>
</dbReference>
<evidence type="ECO:0000256" key="3">
    <source>
        <dbReference type="ARBA" id="ARBA00022989"/>
    </source>
</evidence>
<feature type="transmembrane region" description="Helical" evidence="5">
    <location>
        <begin position="88"/>
        <end position="111"/>
    </location>
</feature>
<proteinExistence type="predicted"/>
<evidence type="ECO:0000313" key="7">
    <source>
        <dbReference type="EMBL" id="MFC5500818.1"/>
    </source>
</evidence>
<evidence type="ECO:0000313" key="8">
    <source>
        <dbReference type="Proteomes" id="UP001596039"/>
    </source>
</evidence>
<accession>A0ABW0NMI6</accession>
<feature type="transmembrane region" description="Helical" evidence="5">
    <location>
        <begin position="123"/>
        <end position="142"/>
    </location>
</feature>
<evidence type="ECO:0000256" key="1">
    <source>
        <dbReference type="ARBA" id="ARBA00004141"/>
    </source>
</evidence>
<evidence type="ECO:0000256" key="5">
    <source>
        <dbReference type="SAM" id="Phobius"/>
    </source>
</evidence>
<evidence type="ECO:0000256" key="2">
    <source>
        <dbReference type="ARBA" id="ARBA00022692"/>
    </source>
</evidence>
<dbReference type="Proteomes" id="UP001596039">
    <property type="component" value="Unassembled WGS sequence"/>
</dbReference>
<comment type="subcellular location">
    <subcellularLocation>
        <location evidence="1">Membrane</location>
        <topology evidence="1">Multi-pass membrane protein</topology>
    </subcellularLocation>
</comment>
<keyword evidence="3 5" id="KW-1133">Transmembrane helix</keyword>
<sequence>MSEALWALGRGTGVVALVLMTITVVLGILTRSGRPAFGMPRFAVTLVHRNSALIGTVFIAIHVISLLFDPYAQLKVLDFFVPFLGSYRPFWLGLGTVAADLLIAVVVTSLLRHRLGQRAFRAVHWATYALWPIALFHSIGTGTDAGSAPFILLAVVCIAAVTGSVIWRLTTGFQLRERATADRRIDPARIPVDPNVKELR</sequence>
<reference evidence="8" key="1">
    <citation type="journal article" date="2019" name="Int. J. Syst. Evol. Microbiol.">
        <title>The Global Catalogue of Microorganisms (GCM) 10K type strain sequencing project: providing services to taxonomists for standard genome sequencing and annotation.</title>
        <authorList>
            <consortium name="The Broad Institute Genomics Platform"/>
            <consortium name="The Broad Institute Genome Sequencing Center for Infectious Disease"/>
            <person name="Wu L."/>
            <person name="Ma J."/>
        </authorList>
    </citation>
    <scope>NUCLEOTIDE SEQUENCE [LARGE SCALE GENOMIC DNA]</scope>
    <source>
        <strain evidence="8">CGMCC 4.6997</strain>
    </source>
</reference>